<evidence type="ECO:0000313" key="4">
    <source>
        <dbReference type="Proteomes" id="UP000054820"/>
    </source>
</evidence>
<dbReference type="Proteomes" id="UP000255110">
    <property type="component" value="Unassembled WGS sequence"/>
</dbReference>
<keyword evidence="1" id="KW-1133">Transmembrane helix</keyword>
<dbReference type="OrthoDB" id="9991389at2"/>
<dbReference type="STRING" id="460.Lstg_0730"/>
<reference evidence="3 5" key="2">
    <citation type="submission" date="2018-06" db="EMBL/GenBank/DDBJ databases">
        <authorList>
            <consortium name="Pathogen Informatics"/>
            <person name="Doyle S."/>
        </authorList>
    </citation>
    <scope>NUCLEOTIDE SEQUENCE [LARGE SCALE GENOMIC DNA]</scope>
    <source>
        <strain evidence="3 5">NCTC11991</strain>
    </source>
</reference>
<evidence type="ECO:0000256" key="1">
    <source>
        <dbReference type="SAM" id="Phobius"/>
    </source>
</evidence>
<protein>
    <submittedName>
        <fullName evidence="3">Uncharacterized protein</fullName>
    </submittedName>
</protein>
<gene>
    <name evidence="2" type="ORF">Lstg_0730</name>
    <name evidence="3" type="ORF">NCTC11991_03231</name>
</gene>
<dbReference type="AlphaFoldDB" id="A0A378LKJ7"/>
<dbReference type="RefSeq" id="WP_058476313.1">
    <property type="nucleotide sequence ID" value="NZ_CAAAIO010000004.1"/>
</dbReference>
<evidence type="ECO:0000313" key="2">
    <source>
        <dbReference type="EMBL" id="KTD79514.1"/>
    </source>
</evidence>
<proteinExistence type="predicted"/>
<keyword evidence="1" id="KW-0472">Membrane</keyword>
<feature type="transmembrane region" description="Helical" evidence="1">
    <location>
        <begin position="123"/>
        <end position="147"/>
    </location>
</feature>
<evidence type="ECO:0000313" key="3">
    <source>
        <dbReference type="EMBL" id="STY24601.1"/>
    </source>
</evidence>
<dbReference type="EMBL" id="UGOY01000001">
    <property type="protein sequence ID" value="STY24601.1"/>
    <property type="molecule type" value="Genomic_DNA"/>
</dbReference>
<dbReference type="EMBL" id="LNYZ01000005">
    <property type="protein sequence ID" value="KTD79514.1"/>
    <property type="molecule type" value="Genomic_DNA"/>
</dbReference>
<keyword evidence="4" id="KW-1185">Reference proteome</keyword>
<sequence>MTTQKLDLQNKWFYRLVKVLYIFFLAVGLIGVLCIGWCLKPYQLVDTKKSYLTCPDGTRHSFHSLDLYFDSKKSFSDYDAKKAIKMCGKHSDEFEKYRAPSPEPYPTHWEFKELGSWLSVMKFWLWGIIIVFIIINVTKQSLVYIVYGKKFNF</sequence>
<name>A0A378LKJ7_9GAMM</name>
<evidence type="ECO:0000313" key="5">
    <source>
        <dbReference type="Proteomes" id="UP000255110"/>
    </source>
</evidence>
<keyword evidence="1" id="KW-0812">Transmembrane</keyword>
<feature type="transmembrane region" description="Helical" evidence="1">
    <location>
        <begin position="20"/>
        <end position="39"/>
    </location>
</feature>
<reference evidence="2 4" key="1">
    <citation type="submission" date="2015-11" db="EMBL/GenBank/DDBJ databases">
        <title>Genomic analysis of 38 Legionella species identifies large and diverse effector repertoires.</title>
        <authorList>
            <person name="Burstein D."/>
            <person name="Amaro F."/>
            <person name="Zusman T."/>
            <person name="Lifshitz Z."/>
            <person name="Cohen O."/>
            <person name="Gilbert J.A."/>
            <person name="Pupko T."/>
            <person name="Shuman H.A."/>
            <person name="Segal G."/>
        </authorList>
    </citation>
    <scope>NUCLEOTIDE SEQUENCE [LARGE SCALE GENOMIC DNA]</scope>
    <source>
        <strain evidence="2 4">SC-18-C9</strain>
    </source>
</reference>
<dbReference type="Proteomes" id="UP000054820">
    <property type="component" value="Unassembled WGS sequence"/>
</dbReference>
<organism evidence="3 5">
    <name type="scientific">Legionella steigerwaltii</name>
    <dbReference type="NCBI Taxonomy" id="460"/>
    <lineage>
        <taxon>Bacteria</taxon>
        <taxon>Pseudomonadati</taxon>
        <taxon>Pseudomonadota</taxon>
        <taxon>Gammaproteobacteria</taxon>
        <taxon>Legionellales</taxon>
        <taxon>Legionellaceae</taxon>
        <taxon>Legionella</taxon>
    </lineage>
</organism>
<accession>A0A378LKJ7</accession>